<dbReference type="InterPro" id="IPR008995">
    <property type="entry name" value="Mo/tungstate-bd_C_term_dom"/>
</dbReference>
<evidence type="ECO:0000256" key="3">
    <source>
        <dbReference type="ARBA" id="ARBA00022840"/>
    </source>
</evidence>
<dbReference type="EMBL" id="JBHSLN010000086">
    <property type="protein sequence ID" value="MFC5299127.1"/>
    <property type="molecule type" value="Genomic_DNA"/>
</dbReference>
<dbReference type="SUPFAM" id="SSF52540">
    <property type="entry name" value="P-loop containing nucleoside triphosphate hydrolases"/>
    <property type="match status" value="1"/>
</dbReference>
<comment type="caution">
    <text evidence="5">The sequence shown here is derived from an EMBL/GenBank/DDBJ whole genome shotgun (WGS) entry which is preliminary data.</text>
</comment>
<evidence type="ECO:0000256" key="2">
    <source>
        <dbReference type="ARBA" id="ARBA00022741"/>
    </source>
</evidence>
<dbReference type="Gene3D" id="2.40.50.100">
    <property type="match status" value="1"/>
</dbReference>
<dbReference type="SUPFAM" id="SSF50331">
    <property type="entry name" value="MOP-like"/>
    <property type="match status" value="1"/>
</dbReference>
<keyword evidence="1" id="KW-0813">Transport</keyword>
<dbReference type="PROSITE" id="PS00211">
    <property type="entry name" value="ABC_TRANSPORTER_1"/>
    <property type="match status" value="1"/>
</dbReference>
<reference evidence="6" key="1">
    <citation type="journal article" date="2019" name="Int. J. Syst. Evol. Microbiol.">
        <title>The Global Catalogue of Microorganisms (GCM) 10K type strain sequencing project: providing services to taxonomists for standard genome sequencing and annotation.</title>
        <authorList>
            <consortium name="The Broad Institute Genomics Platform"/>
            <consortium name="The Broad Institute Genome Sequencing Center for Infectious Disease"/>
            <person name="Wu L."/>
            <person name="Ma J."/>
        </authorList>
    </citation>
    <scope>NUCLEOTIDE SEQUENCE [LARGE SCALE GENOMIC DNA]</scope>
    <source>
        <strain evidence="6">CGMCC 1.16455</strain>
    </source>
</reference>
<dbReference type="PROSITE" id="PS50893">
    <property type="entry name" value="ABC_TRANSPORTER_2"/>
    <property type="match status" value="1"/>
</dbReference>
<name>A0ABW0FIT8_9MICO</name>
<dbReference type="Proteomes" id="UP001595937">
    <property type="component" value="Unassembled WGS sequence"/>
</dbReference>
<dbReference type="InterPro" id="IPR027417">
    <property type="entry name" value="P-loop_NTPase"/>
</dbReference>
<keyword evidence="3 5" id="KW-0067">ATP-binding</keyword>
<accession>A0ABW0FIT8</accession>
<dbReference type="SMART" id="SM00382">
    <property type="entry name" value="AAA"/>
    <property type="match status" value="1"/>
</dbReference>
<dbReference type="InterPro" id="IPR047641">
    <property type="entry name" value="ABC_transpr_MalK/UgpC-like"/>
</dbReference>
<dbReference type="Pfam" id="PF17912">
    <property type="entry name" value="OB_MalK"/>
    <property type="match status" value="1"/>
</dbReference>
<evidence type="ECO:0000313" key="6">
    <source>
        <dbReference type="Proteomes" id="UP001595937"/>
    </source>
</evidence>
<organism evidence="5 6">
    <name type="scientific">Brachybacterium tyrofermentans</name>
    <dbReference type="NCBI Taxonomy" id="47848"/>
    <lineage>
        <taxon>Bacteria</taxon>
        <taxon>Bacillati</taxon>
        <taxon>Actinomycetota</taxon>
        <taxon>Actinomycetes</taxon>
        <taxon>Micrococcales</taxon>
        <taxon>Dermabacteraceae</taxon>
        <taxon>Brachybacterium</taxon>
    </lineage>
</organism>
<dbReference type="RefSeq" id="WP_343924623.1">
    <property type="nucleotide sequence ID" value="NZ_BAAAIR010000042.1"/>
</dbReference>
<proteinExistence type="predicted"/>
<feature type="domain" description="ABC transporter" evidence="4">
    <location>
        <begin position="4"/>
        <end position="236"/>
    </location>
</feature>
<dbReference type="PANTHER" id="PTHR43875">
    <property type="entry name" value="MALTODEXTRIN IMPORT ATP-BINDING PROTEIN MSMX"/>
    <property type="match status" value="1"/>
</dbReference>
<dbReference type="InterPro" id="IPR017871">
    <property type="entry name" value="ABC_transporter-like_CS"/>
</dbReference>
<keyword evidence="2" id="KW-0547">Nucleotide-binding</keyword>
<evidence type="ECO:0000256" key="1">
    <source>
        <dbReference type="ARBA" id="ARBA00022448"/>
    </source>
</evidence>
<evidence type="ECO:0000313" key="5">
    <source>
        <dbReference type="EMBL" id="MFC5299127.1"/>
    </source>
</evidence>
<dbReference type="InterPro" id="IPR003593">
    <property type="entry name" value="AAA+_ATPase"/>
</dbReference>
<dbReference type="InterPro" id="IPR012340">
    <property type="entry name" value="NA-bd_OB-fold"/>
</dbReference>
<dbReference type="PANTHER" id="PTHR43875:SF1">
    <property type="entry name" value="OSMOPROTECTIVE COMPOUNDS UPTAKE ATP-BINDING PROTEIN GGTA"/>
    <property type="match status" value="1"/>
</dbReference>
<evidence type="ECO:0000259" key="4">
    <source>
        <dbReference type="PROSITE" id="PS50893"/>
    </source>
</evidence>
<dbReference type="GO" id="GO:0005524">
    <property type="term" value="F:ATP binding"/>
    <property type="evidence" value="ECO:0007669"/>
    <property type="project" value="UniProtKB-KW"/>
</dbReference>
<dbReference type="InterPro" id="IPR040582">
    <property type="entry name" value="OB_MalK-like"/>
</dbReference>
<keyword evidence="6" id="KW-1185">Reference proteome</keyword>
<gene>
    <name evidence="5" type="ORF">ACFPK8_16555</name>
</gene>
<sequence length="379" mass="41443">MATVEYQQASRIYDPSRPPAVNRVSLTVADGEFLVLVGPSGSGKSTAMRMLAGLEPIDEGTVLIDDVDVSELRARDRDVAMVFQSYALYPNMTARQNMAFALQNAKMPKAEITQQVERAAAMLELEPLLDKKPSQMSGGQRQRVAMGRSIVRNPKVFCMDEPLSNLDAKLRVSTRAQIGSLQRELGVTTVYVTHDQTEAMTMGDRVAVLREGVLQQVDEPTHLYEHPGNTFVAGFIGSPAMTLIDGATVSSDGRALLGPDHSLDMDLPREYAEKTPGQVIVGVRPENWEIVGHGAAPEDGGASLPLTVRLVEKLGGEAFLHCRAQETEGMTASVRGSQLVLRLDHGFKGIEPDTTIHVRPKPRTSVFFHPENEINLEYL</sequence>
<dbReference type="GeneID" id="303297821"/>
<dbReference type="Gene3D" id="3.40.50.300">
    <property type="entry name" value="P-loop containing nucleotide triphosphate hydrolases"/>
    <property type="match status" value="1"/>
</dbReference>
<dbReference type="InterPro" id="IPR003439">
    <property type="entry name" value="ABC_transporter-like_ATP-bd"/>
</dbReference>
<dbReference type="Gene3D" id="2.40.50.140">
    <property type="entry name" value="Nucleic acid-binding proteins"/>
    <property type="match status" value="1"/>
</dbReference>
<dbReference type="Pfam" id="PF00005">
    <property type="entry name" value="ABC_tran"/>
    <property type="match status" value="1"/>
</dbReference>
<protein>
    <submittedName>
        <fullName evidence="5">ABC transporter ATP-binding protein</fullName>
    </submittedName>
</protein>
<dbReference type="CDD" id="cd03301">
    <property type="entry name" value="ABC_MalK_N"/>
    <property type="match status" value="1"/>
</dbReference>
<dbReference type="InterPro" id="IPR015855">
    <property type="entry name" value="ABC_transpr_MalK-like"/>
</dbReference>